<feature type="transmembrane region" description="Helical" evidence="1">
    <location>
        <begin position="6"/>
        <end position="26"/>
    </location>
</feature>
<keyword evidence="3" id="KW-1185">Reference proteome</keyword>
<proteinExistence type="predicted"/>
<dbReference type="AlphaFoldDB" id="A0A2S6N542"/>
<gene>
    <name evidence="2" type="ORF">CCS01_20690</name>
</gene>
<evidence type="ECO:0000256" key="1">
    <source>
        <dbReference type="SAM" id="Phobius"/>
    </source>
</evidence>
<feature type="transmembrane region" description="Helical" evidence="1">
    <location>
        <begin position="33"/>
        <end position="53"/>
    </location>
</feature>
<feature type="transmembrane region" description="Helical" evidence="1">
    <location>
        <begin position="73"/>
        <end position="91"/>
    </location>
</feature>
<dbReference type="RefSeq" id="WP_104520717.1">
    <property type="nucleotide sequence ID" value="NZ_NHRY01000221.1"/>
</dbReference>
<evidence type="ECO:0000313" key="2">
    <source>
        <dbReference type="EMBL" id="PPQ29712.1"/>
    </source>
</evidence>
<dbReference type="EMBL" id="NHRY01000221">
    <property type="protein sequence ID" value="PPQ29712.1"/>
    <property type="molecule type" value="Genomic_DNA"/>
</dbReference>
<organism evidence="2 3">
    <name type="scientific">Rhodopila globiformis</name>
    <name type="common">Rhodopseudomonas globiformis</name>
    <dbReference type="NCBI Taxonomy" id="1071"/>
    <lineage>
        <taxon>Bacteria</taxon>
        <taxon>Pseudomonadati</taxon>
        <taxon>Pseudomonadota</taxon>
        <taxon>Alphaproteobacteria</taxon>
        <taxon>Acetobacterales</taxon>
        <taxon>Acetobacteraceae</taxon>
        <taxon>Rhodopila</taxon>
    </lineage>
</organism>
<feature type="transmembrane region" description="Helical" evidence="1">
    <location>
        <begin position="124"/>
        <end position="144"/>
    </location>
</feature>
<evidence type="ECO:0008006" key="4">
    <source>
        <dbReference type="Google" id="ProtNLM"/>
    </source>
</evidence>
<sequence length="199" mass="20318">MHFLTNLADLAVVLPAACVIAVMLALTGWTRGALIWLVVVIGTLATVAALKIGFAACGPIRIGDAVNSPSGHVAGGTVVYGGLAALLIRYAGAGRGWALLPAPLVAALIGLTRIALGAHTVPEVVIGGVVGCAGVFAMLALADLRPGRLRPPRLLGPAVLVVAVMHGHHVNGEALVRQASQHWTWLTAACGDHRPVARD</sequence>
<keyword evidence="1" id="KW-1133">Transmembrane helix</keyword>
<accession>A0A2S6N542</accession>
<dbReference type="Proteomes" id="UP000239724">
    <property type="component" value="Unassembled WGS sequence"/>
</dbReference>
<name>A0A2S6N542_RHOGL</name>
<reference evidence="2 3" key="1">
    <citation type="journal article" date="2018" name="Arch. Microbiol.">
        <title>New insights into the metabolic potential of the phototrophic purple bacterium Rhodopila globiformis DSM 161(T) from its draft genome sequence and evidence for a vanadium-dependent nitrogenase.</title>
        <authorList>
            <person name="Imhoff J.F."/>
            <person name="Rahn T."/>
            <person name="Kunzel S."/>
            <person name="Neulinger S.C."/>
        </authorList>
    </citation>
    <scope>NUCLEOTIDE SEQUENCE [LARGE SCALE GENOMIC DNA]</scope>
    <source>
        <strain evidence="2 3">DSM 161</strain>
    </source>
</reference>
<evidence type="ECO:0000313" key="3">
    <source>
        <dbReference type="Proteomes" id="UP000239724"/>
    </source>
</evidence>
<comment type="caution">
    <text evidence="2">The sequence shown here is derived from an EMBL/GenBank/DDBJ whole genome shotgun (WGS) entry which is preliminary data.</text>
</comment>
<dbReference type="InterPro" id="IPR036938">
    <property type="entry name" value="PAP2/HPO_sf"/>
</dbReference>
<dbReference type="OrthoDB" id="7283157at2"/>
<protein>
    <recommendedName>
        <fullName evidence="4">Phosphatidic acid phosphatase type 2/haloperoxidase domain-containing protein</fullName>
    </recommendedName>
</protein>
<keyword evidence="1" id="KW-0472">Membrane</keyword>
<feature type="transmembrane region" description="Helical" evidence="1">
    <location>
        <begin position="98"/>
        <end position="118"/>
    </location>
</feature>
<keyword evidence="1" id="KW-0812">Transmembrane</keyword>
<dbReference type="Gene3D" id="1.20.144.10">
    <property type="entry name" value="Phosphatidic acid phosphatase type 2/haloperoxidase"/>
    <property type="match status" value="1"/>
</dbReference>
<dbReference type="SUPFAM" id="SSF48317">
    <property type="entry name" value="Acid phosphatase/Vanadium-dependent haloperoxidase"/>
    <property type="match status" value="1"/>
</dbReference>